<evidence type="ECO:0008006" key="4">
    <source>
        <dbReference type="Google" id="ProtNLM"/>
    </source>
</evidence>
<comment type="caution">
    <text evidence="2">The sequence shown here is derived from an EMBL/GenBank/DDBJ whole genome shotgun (WGS) entry which is preliminary data.</text>
</comment>
<name>A0A6A4RMW0_SCOMX</name>
<accession>A0A6A4RMW0</accession>
<sequence>MMSASFLLSSSLLPDMVDCASDPDAPSDPAPAALSDTNFPRRLVHTRRKKTETPPRTPDVQWNLTGVKLIGVTASGVTRRLFAATCVSLCKFPPKALNESNER</sequence>
<organism evidence="2 3">
    <name type="scientific">Scophthalmus maximus</name>
    <name type="common">Turbot</name>
    <name type="synonym">Psetta maxima</name>
    <dbReference type="NCBI Taxonomy" id="52904"/>
    <lineage>
        <taxon>Eukaryota</taxon>
        <taxon>Metazoa</taxon>
        <taxon>Chordata</taxon>
        <taxon>Craniata</taxon>
        <taxon>Vertebrata</taxon>
        <taxon>Euteleostomi</taxon>
        <taxon>Actinopterygii</taxon>
        <taxon>Neopterygii</taxon>
        <taxon>Teleostei</taxon>
        <taxon>Neoteleostei</taxon>
        <taxon>Acanthomorphata</taxon>
        <taxon>Carangaria</taxon>
        <taxon>Pleuronectiformes</taxon>
        <taxon>Pleuronectoidei</taxon>
        <taxon>Scophthalmidae</taxon>
        <taxon>Scophthalmus</taxon>
    </lineage>
</organism>
<feature type="chain" id="PRO_5025630247" description="Secreted protein" evidence="1">
    <location>
        <begin position="20"/>
        <end position="103"/>
    </location>
</feature>
<dbReference type="AlphaFoldDB" id="A0A6A4RMW0"/>
<evidence type="ECO:0000313" key="2">
    <source>
        <dbReference type="EMBL" id="KAF0023856.1"/>
    </source>
</evidence>
<proteinExistence type="predicted"/>
<dbReference type="Proteomes" id="UP000438429">
    <property type="component" value="Unassembled WGS sequence"/>
</dbReference>
<evidence type="ECO:0000313" key="3">
    <source>
        <dbReference type="Proteomes" id="UP000438429"/>
    </source>
</evidence>
<protein>
    <recommendedName>
        <fullName evidence="4">Secreted protein</fullName>
    </recommendedName>
</protein>
<reference evidence="2 3" key="1">
    <citation type="submission" date="2019-06" db="EMBL/GenBank/DDBJ databases">
        <title>Draft genomes of female and male turbot (Scophthalmus maximus).</title>
        <authorList>
            <person name="Xu H."/>
            <person name="Xu X.-W."/>
            <person name="Shao C."/>
            <person name="Chen S."/>
        </authorList>
    </citation>
    <scope>NUCLEOTIDE SEQUENCE [LARGE SCALE GENOMIC DNA]</scope>
    <source>
        <strain evidence="2">Ysfricsl-2016a</strain>
        <tissue evidence="2">Blood</tissue>
    </source>
</reference>
<gene>
    <name evidence="2" type="ORF">F2P81_024486</name>
</gene>
<feature type="signal peptide" evidence="1">
    <location>
        <begin position="1"/>
        <end position="19"/>
    </location>
</feature>
<dbReference type="EMBL" id="VEVO01000022">
    <property type="protein sequence ID" value="KAF0023856.1"/>
    <property type="molecule type" value="Genomic_DNA"/>
</dbReference>
<evidence type="ECO:0000256" key="1">
    <source>
        <dbReference type="SAM" id="SignalP"/>
    </source>
</evidence>
<keyword evidence="1" id="KW-0732">Signal</keyword>